<gene>
    <name evidence="1" type="ORF">HPB47_009841</name>
</gene>
<dbReference type="Proteomes" id="UP000805193">
    <property type="component" value="Unassembled WGS sequence"/>
</dbReference>
<protein>
    <submittedName>
        <fullName evidence="1">Uncharacterized protein</fullName>
    </submittedName>
</protein>
<evidence type="ECO:0000313" key="2">
    <source>
        <dbReference type="Proteomes" id="UP000805193"/>
    </source>
</evidence>
<reference evidence="1 2" key="1">
    <citation type="journal article" date="2020" name="Cell">
        <title>Large-Scale Comparative Analyses of Tick Genomes Elucidate Their Genetic Diversity and Vector Capacities.</title>
        <authorList>
            <consortium name="Tick Genome and Microbiome Consortium (TIGMIC)"/>
            <person name="Jia N."/>
            <person name="Wang J."/>
            <person name="Shi W."/>
            <person name="Du L."/>
            <person name="Sun Y."/>
            <person name="Zhan W."/>
            <person name="Jiang J.F."/>
            <person name="Wang Q."/>
            <person name="Zhang B."/>
            <person name="Ji P."/>
            <person name="Bell-Sakyi L."/>
            <person name="Cui X.M."/>
            <person name="Yuan T.T."/>
            <person name="Jiang B.G."/>
            <person name="Yang W.F."/>
            <person name="Lam T.T."/>
            <person name="Chang Q.C."/>
            <person name="Ding S.J."/>
            <person name="Wang X.J."/>
            <person name="Zhu J.G."/>
            <person name="Ruan X.D."/>
            <person name="Zhao L."/>
            <person name="Wei J.T."/>
            <person name="Ye R.Z."/>
            <person name="Que T.C."/>
            <person name="Du C.H."/>
            <person name="Zhou Y.H."/>
            <person name="Cheng J.X."/>
            <person name="Dai P.F."/>
            <person name="Guo W.B."/>
            <person name="Han X.H."/>
            <person name="Huang E.J."/>
            <person name="Li L.F."/>
            <person name="Wei W."/>
            <person name="Gao Y.C."/>
            <person name="Liu J.Z."/>
            <person name="Shao H.Z."/>
            <person name="Wang X."/>
            <person name="Wang C.C."/>
            <person name="Yang T.C."/>
            <person name="Huo Q.B."/>
            <person name="Li W."/>
            <person name="Chen H.Y."/>
            <person name="Chen S.E."/>
            <person name="Zhou L.G."/>
            <person name="Ni X.B."/>
            <person name="Tian J.H."/>
            <person name="Sheng Y."/>
            <person name="Liu T."/>
            <person name="Pan Y.S."/>
            <person name="Xia L.Y."/>
            <person name="Li J."/>
            <person name="Zhao F."/>
            <person name="Cao W.C."/>
        </authorList>
    </citation>
    <scope>NUCLEOTIDE SEQUENCE [LARGE SCALE GENOMIC DNA]</scope>
    <source>
        <strain evidence="1">Iper-2018</strain>
    </source>
</reference>
<keyword evidence="2" id="KW-1185">Reference proteome</keyword>
<accession>A0AC60P127</accession>
<organism evidence="1 2">
    <name type="scientific">Ixodes persulcatus</name>
    <name type="common">Taiga tick</name>
    <dbReference type="NCBI Taxonomy" id="34615"/>
    <lineage>
        <taxon>Eukaryota</taxon>
        <taxon>Metazoa</taxon>
        <taxon>Ecdysozoa</taxon>
        <taxon>Arthropoda</taxon>
        <taxon>Chelicerata</taxon>
        <taxon>Arachnida</taxon>
        <taxon>Acari</taxon>
        <taxon>Parasitiformes</taxon>
        <taxon>Ixodida</taxon>
        <taxon>Ixodoidea</taxon>
        <taxon>Ixodidae</taxon>
        <taxon>Ixodinae</taxon>
        <taxon>Ixodes</taxon>
    </lineage>
</organism>
<dbReference type="EMBL" id="JABSTQ010011299">
    <property type="protein sequence ID" value="KAG0413028.1"/>
    <property type="molecule type" value="Genomic_DNA"/>
</dbReference>
<evidence type="ECO:0000313" key="1">
    <source>
        <dbReference type="EMBL" id="KAG0413028.1"/>
    </source>
</evidence>
<name>A0AC60P127_IXOPE</name>
<proteinExistence type="predicted"/>
<comment type="caution">
    <text evidence="1">The sequence shown here is derived from an EMBL/GenBank/DDBJ whole genome shotgun (WGS) entry which is preliminary data.</text>
</comment>
<sequence>MLSASCWTPCRSLKRRALSLVLLVLVVLVPLLFFFALVDRGALCCLRVSVPNPRVEAAACSPRRSVGFLKTHKCASSSVQNVLLRYGERHNLSFVLPARTNYLGHPRRFQHAMAPGNGTRRFDVLAHHTRFDEAEVRRVLVPDAVLVTIVREPASLFESLYSYYDLRSKSGVSLDAISAGQPSPTLLRRLSRGSKGKLGLNQMSFDLGLDPEWFDNVTVVREFVEDLDGAFDLVMVAERMSESLVLLRNLLCWDVDDVVVFRHNARQNGFRRRLGPRQKDNLRTLNAADAILYDYFVRRLDQRVAAFGRERMARELRLLAQRTRFWYSRCVRDVRPVRQEPKHRFWVSHKVLGFRAKQGSSYECIGLVTPELAFTEHLRQKQQFLDEPVVNGSSTAAGPDSR</sequence>